<dbReference type="EMBL" id="LQRC01000255">
    <property type="protein sequence ID" value="KXT68925.1"/>
    <property type="molecule type" value="Genomic_DNA"/>
</dbReference>
<name>A0A139MYS7_STRGN</name>
<dbReference type="AlphaFoldDB" id="A0A139MYS7"/>
<reference evidence="1 2" key="1">
    <citation type="submission" date="2016-01" db="EMBL/GenBank/DDBJ databases">
        <title>Highly variable Streptococcus oralis are common among viridans streptococci isolated from primates.</title>
        <authorList>
            <person name="Denapaite D."/>
            <person name="Rieger M."/>
            <person name="Koendgen S."/>
            <person name="Brueckner R."/>
            <person name="Ochigava I."/>
            <person name="Kappeler P."/>
            <person name="Maetz-Rensing K."/>
            <person name="Leendertz F."/>
            <person name="Hakenbeck R."/>
        </authorList>
    </citation>
    <scope>NUCLEOTIDE SEQUENCE [LARGE SCALE GENOMIC DNA]</scope>
    <source>
        <strain evidence="1 2">DD07</strain>
    </source>
</reference>
<protein>
    <submittedName>
        <fullName evidence="1">Uncharacterized protein</fullName>
    </submittedName>
</protein>
<gene>
    <name evidence="1" type="ORF">SGODD07_01942</name>
</gene>
<dbReference type="RefSeq" id="WP_155719398.1">
    <property type="nucleotide sequence ID" value="NZ_CABEIB010000003.1"/>
</dbReference>
<evidence type="ECO:0000313" key="2">
    <source>
        <dbReference type="Proteomes" id="UP000070096"/>
    </source>
</evidence>
<comment type="caution">
    <text evidence="1">The sequence shown here is derived from an EMBL/GenBank/DDBJ whole genome shotgun (WGS) entry which is preliminary data.</text>
</comment>
<accession>A0A139MYS7</accession>
<evidence type="ECO:0000313" key="1">
    <source>
        <dbReference type="EMBL" id="KXT68925.1"/>
    </source>
</evidence>
<organism evidence="1 2">
    <name type="scientific">Streptococcus gordonii</name>
    <dbReference type="NCBI Taxonomy" id="1302"/>
    <lineage>
        <taxon>Bacteria</taxon>
        <taxon>Bacillati</taxon>
        <taxon>Bacillota</taxon>
        <taxon>Bacilli</taxon>
        <taxon>Lactobacillales</taxon>
        <taxon>Streptococcaceae</taxon>
        <taxon>Streptococcus</taxon>
    </lineage>
</organism>
<dbReference type="PATRIC" id="fig|1302.21.peg.2149"/>
<dbReference type="Proteomes" id="UP000070096">
    <property type="component" value="Unassembled WGS sequence"/>
</dbReference>
<sequence>MKLEFVQRKSERPLSKIYLRFRELETLAKSKATKDKQALKLEVDSAK</sequence>
<proteinExistence type="predicted"/>